<keyword evidence="3" id="KW-1185">Reference proteome</keyword>
<dbReference type="OrthoDB" id="9789237at2"/>
<dbReference type="AlphaFoldDB" id="A0A090MTS3"/>
<feature type="chain" id="PRO_5001860086" evidence="1">
    <location>
        <begin position="23"/>
        <end position="110"/>
    </location>
</feature>
<dbReference type="SUPFAM" id="SSF46626">
    <property type="entry name" value="Cytochrome c"/>
    <property type="match status" value="1"/>
</dbReference>
<evidence type="ECO:0000256" key="1">
    <source>
        <dbReference type="SAM" id="SignalP"/>
    </source>
</evidence>
<reference evidence="2 3" key="1">
    <citation type="journal article" date="2014" name="Genome Announc.">
        <title>Genome Sequence of Afipia felis Strain 76713, Isolated in Hospital Water Using an Amoeba Co-Culture Procedure.</title>
        <authorList>
            <person name="Benamar S."/>
            <person name="La Scola B."/>
            <person name="Croce O."/>
        </authorList>
    </citation>
    <scope>NUCLEOTIDE SEQUENCE [LARGE SCALE GENOMIC DNA]</scope>
    <source>
        <strain evidence="2 3">76713</strain>
    </source>
</reference>
<evidence type="ECO:0000313" key="2">
    <source>
        <dbReference type="EMBL" id="CEG09014.1"/>
    </source>
</evidence>
<dbReference type="STRING" id="1035.BN961_02435"/>
<comment type="caution">
    <text evidence="2">The sequence shown here is derived from an EMBL/GenBank/DDBJ whole genome shotgun (WGS) entry which is preliminary data.</text>
</comment>
<evidence type="ECO:0000313" key="3">
    <source>
        <dbReference type="Proteomes" id="UP000035762"/>
    </source>
</evidence>
<dbReference type="InterPro" id="IPR036909">
    <property type="entry name" value="Cyt_c-like_dom_sf"/>
</dbReference>
<sequence>MSMFRIVTRLAALGAAAGFVMAVSGLQAKPVSIKLPQETAQFKPGPNLDVVQANCTGCHSADYVQTQPRGPKFGKDFWTAEVNKMIKVYGAPIEANDIPKIVDYLATAYQ</sequence>
<dbReference type="RefSeq" id="WP_009340262.1">
    <property type="nucleotide sequence ID" value="NZ_CCAZ020000001.1"/>
</dbReference>
<proteinExistence type="predicted"/>
<organism evidence="2 3">
    <name type="scientific">Afipia felis</name>
    <name type="common">Cat scratch disease bacillus</name>
    <dbReference type="NCBI Taxonomy" id="1035"/>
    <lineage>
        <taxon>Bacteria</taxon>
        <taxon>Pseudomonadati</taxon>
        <taxon>Pseudomonadota</taxon>
        <taxon>Alphaproteobacteria</taxon>
        <taxon>Hyphomicrobiales</taxon>
        <taxon>Nitrobacteraceae</taxon>
        <taxon>Afipia</taxon>
    </lineage>
</organism>
<dbReference type="GO" id="GO:0009055">
    <property type="term" value="F:electron transfer activity"/>
    <property type="evidence" value="ECO:0007669"/>
    <property type="project" value="InterPro"/>
</dbReference>
<name>A0A090MTS3_AFIFE</name>
<dbReference type="GO" id="GO:0020037">
    <property type="term" value="F:heme binding"/>
    <property type="evidence" value="ECO:0007669"/>
    <property type="project" value="InterPro"/>
</dbReference>
<keyword evidence="1" id="KW-0732">Signal</keyword>
<protein>
    <submittedName>
        <fullName evidence="2">Uncharacterized protein</fullName>
    </submittedName>
</protein>
<dbReference type="EMBL" id="CCAZ020000001">
    <property type="protein sequence ID" value="CEG09014.1"/>
    <property type="molecule type" value="Genomic_DNA"/>
</dbReference>
<feature type="signal peptide" evidence="1">
    <location>
        <begin position="1"/>
        <end position="22"/>
    </location>
</feature>
<dbReference type="Proteomes" id="UP000035762">
    <property type="component" value="Unassembled WGS sequence"/>
</dbReference>
<accession>A0A090MTS3</accession>
<dbReference type="Gene3D" id="1.10.760.10">
    <property type="entry name" value="Cytochrome c-like domain"/>
    <property type="match status" value="1"/>
</dbReference>
<gene>
    <name evidence="2" type="ORF">BN961_02435</name>
</gene>